<dbReference type="GeneID" id="87925035"/>
<evidence type="ECO:0000313" key="1">
    <source>
        <dbReference type="EMBL" id="KAK4672584.1"/>
    </source>
</evidence>
<accession>A0ABR0HX84</accession>
<comment type="caution">
    <text evidence="1">The sequence shown here is derived from an EMBL/GenBank/DDBJ whole genome shotgun (WGS) entry which is preliminary data.</text>
</comment>
<dbReference type="RefSeq" id="XP_062769906.1">
    <property type="nucleotide sequence ID" value="XM_062905114.1"/>
</dbReference>
<proteinExistence type="predicted"/>
<keyword evidence="2" id="KW-1185">Reference proteome</keyword>
<organism evidence="1 2">
    <name type="scientific">Podospora pseudopauciseta</name>
    <dbReference type="NCBI Taxonomy" id="2093780"/>
    <lineage>
        <taxon>Eukaryota</taxon>
        <taxon>Fungi</taxon>
        <taxon>Dikarya</taxon>
        <taxon>Ascomycota</taxon>
        <taxon>Pezizomycotina</taxon>
        <taxon>Sordariomycetes</taxon>
        <taxon>Sordariomycetidae</taxon>
        <taxon>Sordariales</taxon>
        <taxon>Podosporaceae</taxon>
        <taxon>Podospora</taxon>
    </lineage>
</organism>
<dbReference type="EMBL" id="JAFFHB010000001">
    <property type="protein sequence ID" value="KAK4672584.1"/>
    <property type="molecule type" value="Genomic_DNA"/>
</dbReference>
<protein>
    <submittedName>
        <fullName evidence="1">Uncharacterized protein</fullName>
    </submittedName>
</protein>
<sequence length="67" mass="7677">MAVSKHRIPLLYLLPGGSRPDERWETTVKKRRVSFGLVAIRSQGDRVMCWLNSMAMRLGDSFFAIHS</sequence>
<gene>
    <name evidence="1" type="ORF">QC763_0005340</name>
</gene>
<reference evidence="1 2" key="1">
    <citation type="journal article" date="2023" name="bioRxiv">
        <title>High-quality genome assemblies of four members of thePodospora anserinaspecies complex.</title>
        <authorList>
            <person name="Ament-Velasquez S.L."/>
            <person name="Vogan A.A."/>
            <person name="Wallerman O."/>
            <person name="Hartmann F."/>
            <person name="Gautier V."/>
            <person name="Silar P."/>
            <person name="Giraud T."/>
            <person name="Johannesson H."/>
        </authorList>
    </citation>
    <scope>NUCLEOTIDE SEQUENCE [LARGE SCALE GENOMIC DNA]</scope>
    <source>
        <strain evidence="1 2">CBS 411.78</strain>
    </source>
</reference>
<name>A0ABR0HX84_9PEZI</name>
<dbReference type="Proteomes" id="UP001326199">
    <property type="component" value="Unassembled WGS sequence"/>
</dbReference>
<evidence type="ECO:0000313" key="2">
    <source>
        <dbReference type="Proteomes" id="UP001326199"/>
    </source>
</evidence>